<dbReference type="Proteomes" id="UP000582837">
    <property type="component" value="Unassembled WGS sequence"/>
</dbReference>
<feature type="region of interest" description="Disordered" evidence="1">
    <location>
        <begin position="1"/>
        <end position="24"/>
    </location>
</feature>
<protein>
    <submittedName>
        <fullName evidence="2">Uncharacterized protein</fullName>
    </submittedName>
</protein>
<keyword evidence="3" id="KW-1185">Reference proteome</keyword>
<evidence type="ECO:0000256" key="1">
    <source>
        <dbReference type="SAM" id="MobiDB-lite"/>
    </source>
</evidence>
<gene>
    <name evidence="2" type="ORF">HNQ61_004959</name>
</gene>
<dbReference type="AlphaFoldDB" id="A0A841H5T2"/>
<feature type="compositionally biased region" description="Low complexity" evidence="1">
    <location>
        <begin position="1"/>
        <end position="10"/>
    </location>
</feature>
<sequence length="60" mass="6512">MVNPPRLHGGPHPGRHHRPTLPQNRLGEGCGGLWFLLKADCGTGKGRRIALPVARKRRGG</sequence>
<evidence type="ECO:0000313" key="3">
    <source>
        <dbReference type="Proteomes" id="UP000582837"/>
    </source>
</evidence>
<evidence type="ECO:0000313" key="2">
    <source>
        <dbReference type="EMBL" id="MBB6073292.1"/>
    </source>
</evidence>
<organism evidence="2 3">
    <name type="scientific">Longimicrobium terrae</name>
    <dbReference type="NCBI Taxonomy" id="1639882"/>
    <lineage>
        <taxon>Bacteria</taxon>
        <taxon>Pseudomonadati</taxon>
        <taxon>Gemmatimonadota</taxon>
        <taxon>Longimicrobiia</taxon>
        <taxon>Longimicrobiales</taxon>
        <taxon>Longimicrobiaceae</taxon>
        <taxon>Longimicrobium</taxon>
    </lineage>
</organism>
<comment type="caution">
    <text evidence="2">The sequence shown here is derived from an EMBL/GenBank/DDBJ whole genome shotgun (WGS) entry which is preliminary data.</text>
</comment>
<name>A0A841H5T2_9BACT</name>
<accession>A0A841H5T2</accession>
<reference evidence="2 3" key="1">
    <citation type="submission" date="2020-08" db="EMBL/GenBank/DDBJ databases">
        <title>Genomic Encyclopedia of Type Strains, Phase IV (KMG-IV): sequencing the most valuable type-strain genomes for metagenomic binning, comparative biology and taxonomic classification.</title>
        <authorList>
            <person name="Goeker M."/>
        </authorList>
    </citation>
    <scope>NUCLEOTIDE SEQUENCE [LARGE SCALE GENOMIC DNA]</scope>
    <source>
        <strain evidence="2 3">DSM 29007</strain>
    </source>
</reference>
<proteinExistence type="predicted"/>
<dbReference type="EMBL" id="JACHIA010000023">
    <property type="protein sequence ID" value="MBB6073292.1"/>
    <property type="molecule type" value="Genomic_DNA"/>
</dbReference>